<proteinExistence type="predicted"/>
<dbReference type="GO" id="GO:0022857">
    <property type="term" value="F:transmembrane transporter activity"/>
    <property type="evidence" value="ECO:0007669"/>
    <property type="project" value="InterPro"/>
</dbReference>
<name>A0A0R2NYM7_9ACTN</name>
<feature type="transmembrane region" description="Helical" evidence="6">
    <location>
        <begin position="114"/>
        <end position="135"/>
    </location>
</feature>
<dbReference type="CDD" id="cd06580">
    <property type="entry name" value="TM_PBP1_transp_TpRbsC_like"/>
    <property type="match status" value="1"/>
</dbReference>
<accession>A0A0R2NYM7</accession>
<evidence type="ECO:0000313" key="8">
    <source>
        <dbReference type="Proteomes" id="UP000053941"/>
    </source>
</evidence>
<dbReference type="PANTHER" id="PTHR47089">
    <property type="entry name" value="ABC TRANSPORTER, PERMEASE PROTEIN"/>
    <property type="match status" value="1"/>
</dbReference>
<dbReference type="PANTHER" id="PTHR47089:SF1">
    <property type="entry name" value="GUANOSINE ABC TRANSPORTER PERMEASE PROTEIN NUPP"/>
    <property type="match status" value="1"/>
</dbReference>
<organism evidence="7 8">
    <name type="scientific">Actinobacteria bacterium BACL2 MAG-120802-bin41</name>
    <dbReference type="NCBI Taxonomy" id="1655568"/>
    <lineage>
        <taxon>Bacteria</taxon>
        <taxon>Bacillati</taxon>
        <taxon>Actinomycetota</taxon>
        <taxon>Actinomycetes</taxon>
        <taxon>Actinomycetes incertae sedis</taxon>
        <taxon>ac1 cluster</taxon>
    </lineage>
</organism>
<reference evidence="7 8" key="1">
    <citation type="submission" date="2015-10" db="EMBL/GenBank/DDBJ databases">
        <title>Metagenome-Assembled Genomes uncover a global brackish microbiome.</title>
        <authorList>
            <person name="Hugerth L.W."/>
            <person name="Larsson J."/>
            <person name="Alneberg J."/>
            <person name="Lindh M.V."/>
            <person name="Legrand C."/>
            <person name="Pinhassi J."/>
            <person name="Andersson A.F."/>
        </authorList>
    </citation>
    <scope>NUCLEOTIDE SEQUENCE [LARGE SCALE GENOMIC DNA]</scope>
    <source>
        <strain evidence="7">BACL2 MAG-120802-bin41</strain>
    </source>
</reference>
<dbReference type="Proteomes" id="UP000053941">
    <property type="component" value="Unassembled WGS sequence"/>
</dbReference>
<comment type="subcellular location">
    <subcellularLocation>
        <location evidence="1">Cell membrane</location>
        <topology evidence="1">Multi-pass membrane protein</topology>
    </subcellularLocation>
</comment>
<feature type="transmembrane region" description="Helical" evidence="6">
    <location>
        <begin position="188"/>
        <end position="209"/>
    </location>
</feature>
<dbReference type="AlphaFoldDB" id="A0A0R2NYM7"/>
<evidence type="ECO:0000256" key="4">
    <source>
        <dbReference type="ARBA" id="ARBA00022989"/>
    </source>
</evidence>
<evidence type="ECO:0000256" key="5">
    <source>
        <dbReference type="ARBA" id="ARBA00023136"/>
    </source>
</evidence>
<evidence type="ECO:0000256" key="2">
    <source>
        <dbReference type="ARBA" id="ARBA00022475"/>
    </source>
</evidence>
<dbReference type="Pfam" id="PF02653">
    <property type="entry name" value="BPD_transp_2"/>
    <property type="match status" value="1"/>
</dbReference>
<keyword evidence="2" id="KW-1003">Cell membrane</keyword>
<dbReference type="GO" id="GO:0005886">
    <property type="term" value="C:plasma membrane"/>
    <property type="evidence" value="ECO:0007669"/>
    <property type="project" value="UniProtKB-SubCell"/>
</dbReference>
<keyword evidence="3 6" id="KW-0812">Transmembrane</keyword>
<keyword evidence="5 6" id="KW-0472">Membrane</keyword>
<feature type="transmembrane region" description="Helical" evidence="6">
    <location>
        <begin position="90"/>
        <end position="108"/>
    </location>
</feature>
<evidence type="ECO:0000313" key="7">
    <source>
        <dbReference type="EMBL" id="KRO31032.1"/>
    </source>
</evidence>
<feature type="transmembrane region" description="Helical" evidence="6">
    <location>
        <begin position="57"/>
        <end position="78"/>
    </location>
</feature>
<dbReference type="InterPro" id="IPR001851">
    <property type="entry name" value="ABC_transp_permease"/>
</dbReference>
<protein>
    <recommendedName>
        <fullName evidence="9">ABC transporter permease</fullName>
    </recommendedName>
</protein>
<keyword evidence="4 6" id="KW-1133">Transmembrane helix</keyword>
<feature type="transmembrane region" description="Helical" evidence="6">
    <location>
        <begin position="12"/>
        <end position="37"/>
    </location>
</feature>
<feature type="transmembrane region" description="Helical" evidence="6">
    <location>
        <begin position="318"/>
        <end position="339"/>
    </location>
</feature>
<dbReference type="EMBL" id="LIAS01000029">
    <property type="protein sequence ID" value="KRO31032.1"/>
    <property type="molecule type" value="Genomic_DNA"/>
</dbReference>
<evidence type="ECO:0000256" key="3">
    <source>
        <dbReference type="ARBA" id="ARBA00022692"/>
    </source>
</evidence>
<comment type="caution">
    <text evidence="7">The sequence shown here is derived from an EMBL/GenBank/DDBJ whole genome shotgun (WGS) entry which is preliminary data.</text>
</comment>
<evidence type="ECO:0008006" key="9">
    <source>
        <dbReference type="Google" id="ProtNLM"/>
    </source>
</evidence>
<feature type="transmembrane region" description="Helical" evidence="6">
    <location>
        <begin position="274"/>
        <end position="298"/>
    </location>
</feature>
<feature type="transmembrane region" description="Helical" evidence="6">
    <location>
        <begin position="239"/>
        <end position="262"/>
    </location>
</feature>
<evidence type="ECO:0000256" key="6">
    <source>
        <dbReference type="SAM" id="Phobius"/>
    </source>
</evidence>
<sequence>MDAKQGKKLDFSPILVPLLSILVALAFGGILIFIQGINPLSAYRVLFTTAFGSFDGIAITLAKATPLILSGLAVAICLRAGLFNIGAQGQLISGALASAWAGYTFVGLPALVHIPLALIFGAFFGALVALVAAVLKAYRGVHEVITTIMLNSIVIALSDYLTSNPFKEPDQPLTRTPKIQESARMPDLLGLPLGFFLAIGISITLWWIMRNTTTGFSIETIGRNKNAGWYAGISVKKTIMLSMLIGGAVAGVAGAVETLSIIGRFEPAFNAGLGFDGITVALLGRANPLGVIPAAILIGGMRASGSTMQFEVGVAPELVDLLLALILFFVTAPLLAKFFKNRKENVAMTSGWSN</sequence>
<gene>
    <name evidence="7" type="ORF">ABR60_01835</name>
</gene>
<evidence type="ECO:0000256" key="1">
    <source>
        <dbReference type="ARBA" id="ARBA00004651"/>
    </source>
</evidence>